<dbReference type="PROSITE" id="PS01187">
    <property type="entry name" value="EGF_CA"/>
    <property type="match status" value="1"/>
</dbReference>
<keyword evidence="2" id="KW-0245">EGF-like domain</keyword>
<dbReference type="AlphaFoldDB" id="A0A9Q1EMU1"/>
<evidence type="ECO:0000259" key="12">
    <source>
        <dbReference type="PROSITE" id="PS50041"/>
    </source>
</evidence>
<dbReference type="PROSITE" id="PS50041">
    <property type="entry name" value="C_TYPE_LECTIN_2"/>
    <property type="match status" value="1"/>
</dbReference>
<dbReference type="GO" id="GO:0032502">
    <property type="term" value="P:developmental process"/>
    <property type="evidence" value="ECO:0007669"/>
    <property type="project" value="UniProtKB-ARBA"/>
</dbReference>
<evidence type="ECO:0000256" key="7">
    <source>
        <dbReference type="ARBA" id="ARBA00022989"/>
    </source>
</evidence>
<keyword evidence="5 11" id="KW-0732">Signal</keyword>
<keyword evidence="9" id="KW-1015">Disulfide bond</keyword>
<keyword evidence="7 10" id="KW-1133">Transmembrane helix</keyword>
<dbReference type="InterPro" id="IPR016187">
    <property type="entry name" value="CTDL_fold"/>
</dbReference>
<dbReference type="GO" id="GO:0005509">
    <property type="term" value="F:calcium ion binding"/>
    <property type="evidence" value="ECO:0007669"/>
    <property type="project" value="InterPro"/>
</dbReference>
<feature type="transmembrane region" description="Helical" evidence="10">
    <location>
        <begin position="338"/>
        <end position="364"/>
    </location>
</feature>
<dbReference type="CDD" id="cd00054">
    <property type="entry name" value="EGF_CA"/>
    <property type="match status" value="1"/>
</dbReference>
<dbReference type="InterPro" id="IPR018097">
    <property type="entry name" value="EGF_Ca-bd_CS"/>
</dbReference>
<dbReference type="SUPFAM" id="SSF57196">
    <property type="entry name" value="EGF/Laminin"/>
    <property type="match status" value="1"/>
</dbReference>
<dbReference type="Proteomes" id="UP001152622">
    <property type="component" value="Chromosome 15"/>
</dbReference>
<dbReference type="InterPro" id="IPR049883">
    <property type="entry name" value="NOTCH1_EGF-like"/>
</dbReference>
<feature type="domain" description="C-type lectin" evidence="12">
    <location>
        <begin position="17"/>
        <end position="152"/>
    </location>
</feature>
<evidence type="ECO:0000256" key="4">
    <source>
        <dbReference type="ARBA" id="ARBA00022692"/>
    </source>
</evidence>
<proteinExistence type="predicted"/>
<evidence type="ECO:0000256" key="1">
    <source>
        <dbReference type="ARBA" id="ARBA00004479"/>
    </source>
</evidence>
<feature type="chain" id="PRO_5040280114" description="C-type lectin domain-containing protein" evidence="11">
    <location>
        <begin position="21"/>
        <end position="400"/>
    </location>
</feature>
<dbReference type="InterPro" id="IPR051505">
    <property type="entry name" value="C-type_lectin_domain"/>
</dbReference>
<comment type="caution">
    <text evidence="13">The sequence shown here is derived from an EMBL/GenBank/DDBJ whole genome shotgun (WGS) entry which is preliminary data.</text>
</comment>
<evidence type="ECO:0000256" key="9">
    <source>
        <dbReference type="ARBA" id="ARBA00023157"/>
    </source>
</evidence>
<keyword evidence="6" id="KW-0430">Lectin</keyword>
<dbReference type="PANTHER" id="PTHR14789:SF8">
    <property type="entry name" value="C-TYPE LECTIN DOMAIN FAMILY 14 MEMBER A PRECURSOR-RELATED"/>
    <property type="match status" value="1"/>
</dbReference>
<protein>
    <recommendedName>
        <fullName evidence="12">C-type lectin domain-containing protein</fullName>
    </recommendedName>
</protein>
<feature type="signal peptide" evidence="11">
    <location>
        <begin position="1"/>
        <end position="20"/>
    </location>
</feature>
<accession>A0A9Q1EMU1</accession>
<dbReference type="OrthoDB" id="9890094at2759"/>
<evidence type="ECO:0000313" key="14">
    <source>
        <dbReference type="Proteomes" id="UP001152622"/>
    </source>
</evidence>
<dbReference type="PANTHER" id="PTHR14789">
    <property type="entry name" value="CHONDROLECTIN VARIANT CHODLFDELTAE"/>
    <property type="match status" value="1"/>
</dbReference>
<dbReference type="GO" id="GO:0030246">
    <property type="term" value="F:carbohydrate binding"/>
    <property type="evidence" value="ECO:0007669"/>
    <property type="project" value="UniProtKB-KW"/>
</dbReference>
<dbReference type="Pfam" id="PF00059">
    <property type="entry name" value="Lectin_C"/>
    <property type="match status" value="1"/>
</dbReference>
<keyword evidence="3" id="KW-0597">Phosphoprotein</keyword>
<organism evidence="13 14">
    <name type="scientific">Synaphobranchus kaupii</name>
    <name type="common">Kaup's arrowtooth eel</name>
    <dbReference type="NCBI Taxonomy" id="118154"/>
    <lineage>
        <taxon>Eukaryota</taxon>
        <taxon>Metazoa</taxon>
        <taxon>Chordata</taxon>
        <taxon>Craniata</taxon>
        <taxon>Vertebrata</taxon>
        <taxon>Euteleostomi</taxon>
        <taxon>Actinopterygii</taxon>
        <taxon>Neopterygii</taxon>
        <taxon>Teleostei</taxon>
        <taxon>Anguilliformes</taxon>
        <taxon>Synaphobranchidae</taxon>
        <taxon>Synaphobranchus</taxon>
    </lineage>
</organism>
<dbReference type="InterPro" id="IPR001881">
    <property type="entry name" value="EGF-like_Ca-bd_dom"/>
</dbReference>
<dbReference type="Gene3D" id="2.10.25.10">
    <property type="entry name" value="Laminin"/>
    <property type="match status" value="1"/>
</dbReference>
<name>A0A9Q1EMU1_SYNKA</name>
<dbReference type="EMBL" id="JAINUF010000015">
    <property type="protein sequence ID" value="KAJ8341726.1"/>
    <property type="molecule type" value="Genomic_DNA"/>
</dbReference>
<evidence type="ECO:0000256" key="6">
    <source>
        <dbReference type="ARBA" id="ARBA00022734"/>
    </source>
</evidence>
<reference evidence="13" key="1">
    <citation type="journal article" date="2023" name="Science">
        <title>Genome structures resolve the early diversification of teleost fishes.</title>
        <authorList>
            <person name="Parey E."/>
            <person name="Louis A."/>
            <person name="Montfort J."/>
            <person name="Bouchez O."/>
            <person name="Roques C."/>
            <person name="Iampietro C."/>
            <person name="Lluch J."/>
            <person name="Castinel A."/>
            <person name="Donnadieu C."/>
            <person name="Desvignes T."/>
            <person name="Floi Bucao C."/>
            <person name="Jouanno E."/>
            <person name="Wen M."/>
            <person name="Mejri S."/>
            <person name="Dirks R."/>
            <person name="Jansen H."/>
            <person name="Henkel C."/>
            <person name="Chen W.J."/>
            <person name="Zahm M."/>
            <person name="Cabau C."/>
            <person name="Klopp C."/>
            <person name="Thompson A.W."/>
            <person name="Robinson-Rechavi M."/>
            <person name="Braasch I."/>
            <person name="Lecointre G."/>
            <person name="Bobe J."/>
            <person name="Postlethwait J.H."/>
            <person name="Berthelot C."/>
            <person name="Roest Crollius H."/>
            <person name="Guiguen Y."/>
        </authorList>
    </citation>
    <scope>NUCLEOTIDE SEQUENCE</scope>
    <source>
        <strain evidence="13">WJC10195</strain>
    </source>
</reference>
<evidence type="ECO:0000256" key="3">
    <source>
        <dbReference type="ARBA" id="ARBA00022553"/>
    </source>
</evidence>
<dbReference type="InterPro" id="IPR001304">
    <property type="entry name" value="C-type_lectin-like"/>
</dbReference>
<gene>
    <name evidence="13" type="ORF">SKAU_G00340170</name>
</gene>
<evidence type="ECO:0000256" key="11">
    <source>
        <dbReference type="SAM" id="SignalP"/>
    </source>
</evidence>
<dbReference type="InterPro" id="IPR016186">
    <property type="entry name" value="C-type_lectin-like/link_sf"/>
</dbReference>
<keyword evidence="4 10" id="KW-0812">Transmembrane</keyword>
<evidence type="ECO:0000313" key="13">
    <source>
        <dbReference type="EMBL" id="KAJ8341726.1"/>
    </source>
</evidence>
<dbReference type="GO" id="GO:0016020">
    <property type="term" value="C:membrane"/>
    <property type="evidence" value="ECO:0007669"/>
    <property type="project" value="UniProtKB-SubCell"/>
</dbReference>
<evidence type="ECO:0000256" key="5">
    <source>
        <dbReference type="ARBA" id="ARBA00022729"/>
    </source>
</evidence>
<dbReference type="SMART" id="SM00179">
    <property type="entry name" value="EGF_CA"/>
    <property type="match status" value="1"/>
</dbReference>
<sequence>MDHWICFLGFLRVAFCLTNASYILHSKEATFDQAVDTCQHNGFLTDMAEEGEVAKIISAIEDTTTHMGTLQFWVGLRKSKLDCVLYDQLLKGFKWTVNNSSDTKVSQWKVMPAETCTSVLCGLLTVEYDGKKVTDWGWNGSSCKEKHPFICRINKQVAEIKPPVPECDHTPHIFDIRKLLPVEDNPLLQKVHCVSGETFTLTCSPGNKEWTLGSGSGDISQICLACTPGYTKNDMGSCIDIDECANRPPCESGCTNTQGSYKCDCDAAMGYVLGEDSTSCKKLPMPTDAPAGSTTIHFLPLTNPSPQAKHEKASLPTLPPGPSTTTGASVILEAQSTIWIPVLAAVLSLVFLVVIILIVVKCCLRKRSKKLSREKGGKSKETVVLKAADSVEDVNQKEIV</sequence>
<dbReference type="SUPFAM" id="SSF56436">
    <property type="entry name" value="C-type lectin-like"/>
    <property type="match status" value="1"/>
</dbReference>
<evidence type="ECO:0000256" key="8">
    <source>
        <dbReference type="ARBA" id="ARBA00023136"/>
    </source>
</evidence>
<evidence type="ECO:0000256" key="2">
    <source>
        <dbReference type="ARBA" id="ARBA00022536"/>
    </source>
</evidence>
<keyword evidence="8 10" id="KW-0472">Membrane</keyword>
<keyword evidence="14" id="KW-1185">Reference proteome</keyword>
<dbReference type="Gene3D" id="3.10.100.10">
    <property type="entry name" value="Mannose-Binding Protein A, subunit A"/>
    <property type="match status" value="1"/>
</dbReference>
<comment type="subcellular location">
    <subcellularLocation>
        <location evidence="1">Membrane</location>
        <topology evidence="1">Single-pass type I membrane protein</topology>
    </subcellularLocation>
</comment>
<dbReference type="Pfam" id="PF07645">
    <property type="entry name" value="EGF_CA"/>
    <property type="match status" value="1"/>
</dbReference>
<evidence type="ECO:0000256" key="10">
    <source>
        <dbReference type="SAM" id="Phobius"/>
    </source>
</evidence>